<reference evidence="1" key="1">
    <citation type="submission" date="2018-02" db="EMBL/GenBank/DDBJ databases">
        <title>Rhizophora mucronata_Transcriptome.</title>
        <authorList>
            <person name="Meera S.P."/>
            <person name="Sreeshan A."/>
            <person name="Augustine A."/>
        </authorList>
    </citation>
    <scope>NUCLEOTIDE SEQUENCE</scope>
    <source>
        <tissue evidence="1">Leaf</tissue>
    </source>
</reference>
<protein>
    <submittedName>
        <fullName evidence="1">Uncharacterized protein</fullName>
    </submittedName>
</protein>
<organism evidence="1">
    <name type="scientific">Rhizophora mucronata</name>
    <name type="common">Asiatic mangrove</name>
    <dbReference type="NCBI Taxonomy" id="61149"/>
    <lineage>
        <taxon>Eukaryota</taxon>
        <taxon>Viridiplantae</taxon>
        <taxon>Streptophyta</taxon>
        <taxon>Embryophyta</taxon>
        <taxon>Tracheophyta</taxon>
        <taxon>Spermatophyta</taxon>
        <taxon>Magnoliopsida</taxon>
        <taxon>eudicotyledons</taxon>
        <taxon>Gunneridae</taxon>
        <taxon>Pentapetalae</taxon>
        <taxon>rosids</taxon>
        <taxon>fabids</taxon>
        <taxon>Malpighiales</taxon>
        <taxon>Rhizophoraceae</taxon>
        <taxon>Rhizophora</taxon>
    </lineage>
</organism>
<name>A0A2P2MXB4_RHIMU</name>
<dbReference type="InterPro" id="IPR032675">
    <property type="entry name" value="LRR_dom_sf"/>
</dbReference>
<accession>A0A2P2MXB4</accession>
<dbReference type="EMBL" id="GGEC01054355">
    <property type="protein sequence ID" value="MBX34839.1"/>
    <property type="molecule type" value="Transcribed_RNA"/>
</dbReference>
<evidence type="ECO:0000313" key="1">
    <source>
        <dbReference type="EMBL" id="MBX34839.1"/>
    </source>
</evidence>
<dbReference type="AlphaFoldDB" id="A0A2P2MXB4"/>
<sequence length="91" mass="10237">MLNLSLTQHVRPRPQGNQFDTLQNNSYYGNFGLCGAPLSRTCDEPQSTPSIDHRQGTGLAGNLYCSDIDVEQRSEWLWVILHLSQEDQNGC</sequence>
<dbReference type="Gene3D" id="3.80.10.10">
    <property type="entry name" value="Ribonuclease Inhibitor"/>
    <property type="match status" value="1"/>
</dbReference>
<proteinExistence type="predicted"/>